<keyword evidence="2 6" id="KW-0812">Transmembrane</keyword>
<reference evidence="7" key="1">
    <citation type="submission" date="2019-12" db="EMBL/GenBank/DDBJ databases">
        <title>Novel species isolated from a subtropical stream in China.</title>
        <authorList>
            <person name="Lu H."/>
        </authorList>
    </citation>
    <scope>NUCLEOTIDE SEQUENCE [LARGE SCALE GENOMIC DNA]</scope>
    <source>
        <strain evidence="7">FT81W</strain>
    </source>
</reference>
<evidence type="ECO:0000256" key="4">
    <source>
        <dbReference type="ARBA" id="ARBA00023054"/>
    </source>
</evidence>
<name>A0A845GNP7_9BURK</name>
<dbReference type="AlphaFoldDB" id="A0A845GNP7"/>
<proteinExistence type="predicted"/>
<dbReference type="InterPro" id="IPR024461">
    <property type="entry name" value="CCDC90-like"/>
</dbReference>
<dbReference type="PANTHER" id="PTHR14360:SF1">
    <property type="entry name" value="PROTEIN FMP32, MITOCHONDRIAL"/>
    <property type="match status" value="1"/>
</dbReference>
<dbReference type="PANTHER" id="PTHR14360">
    <property type="entry name" value="PROTEIN FMP32, MITOCHONDRIAL"/>
    <property type="match status" value="1"/>
</dbReference>
<organism evidence="7 8">
    <name type="scientific">Duganella vulcania</name>
    <dbReference type="NCBI Taxonomy" id="2692166"/>
    <lineage>
        <taxon>Bacteria</taxon>
        <taxon>Pseudomonadati</taxon>
        <taxon>Pseudomonadota</taxon>
        <taxon>Betaproteobacteria</taxon>
        <taxon>Burkholderiales</taxon>
        <taxon>Oxalobacteraceae</taxon>
        <taxon>Telluria group</taxon>
        <taxon>Duganella</taxon>
    </lineage>
</organism>
<dbReference type="EMBL" id="WWCX01000019">
    <property type="protein sequence ID" value="MYM94926.1"/>
    <property type="molecule type" value="Genomic_DNA"/>
</dbReference>
<gene>
    <name evidence="7" type="ORF">GTP90_13740</name>
</gene>
<evidence type="ECO:0000256" key="3">
    <source>
        <dbReference type="ARBA" id="ARBA00022989"/>
    </source>
</evidence>
<evidence type="ECO:0000256" key="2">
    <source>
        <dbReference type="ARBA" id="ARBA00022692"/>
    </source>
</evidence>
<keyword evidence="3 6" id="KW-1133">Transmembrane helix</keyword>
<sequence length="107" mass="11611">MTSAIFDSHKYAKRLIDAGVPPQAADVQAEAMLEVMTQVAASSATVNMQDSKIDRLGTKIDRLDSKIDRSVAELKAIIEQAKAELTRWIIGFGVTILGVISALRLLN</sequence>
<evidence type="ECO:0000313" key="7">
    <source>
        <dbReference type="EMBL" id="MYM94926.1"/>
    </source>
</evidence>
<keyword evidence="5 6" id="KW-0472">Membrane</keyword>
<dbReference type="Proteomes" id="UP000447355">
    <property type="component" value="Unassembled WGS sequence"/>
</dbReference>
<evidence type="ECO:0000256" key="1">
    <source>
        <dbReference type="ARBA" id="ARBA00004370"/>
    </source>
</evidence>
<comment type="caution">
    <text evidence="7">The sequence shown here is derived from an EMBL/GenBank/DDBJ whole genome shotgun (WGS) entry which is preliminary data.</text>
</comment>
<comment type="subcellular location">
    <subcellularLocation>
        <location evidence="1">Membrane</location>
    </subcellularLocation>
</comment>
<evidence type="ECO:0000256" key="6">
    <source>
        <dbReference type="SAM" id="Phobius"/>
    </source>
</evidence>
<feature type="transmembrane region" description="Helical" evidence="6">
    <location>
        <begin position="85"/>
        <end position="106"/>
    </location>
</feature>
<evidence type="ECO:0000313" key="8">
    <source>
        <dbReference type="Proteomes" id="UP000447355"/>
    </source>
</evidence>
<evidence type="ECO:0000256" key="5">
    <source>
        <dbReference type="ARBA" id="ARBA00023136"/>
    </source>
</evidence>
<accession>A0A845GNP7</accession>
<keyword evidence="4" id="KW-0175">Coiled coil</keyword>
<dbReference type="RefSeq" id="WP_161084077.1">
    <property type="nucleotide sequence ID" value="NZ_WWCX01000019.1"/>
</dbReference>
<dbReference type="GO" id="GO:0016020">
    <property type="term" value="C:membrane"/>
    <property type="evidence" value="ECO:0007669"/>
    <property type="project" value="UniProtKB-SubCell"/>
</dbReference>
<protein>
    <submittedName>
        <fullName evidence="7">DUF1640 domain-containing protein</fullName>
    </submittedName>
</protein>